<accession>A0A0V0S4R3</accession>
<name>A0A0V0S4R3_9BILA</name>
<dbReference type="EMBL" id="JYDL01000037">
    <property type="protein sequence ID" value="KRX21697.1"/>
    <property type="molecule type" value="Genomic_DNA"/>
</dbReference>
<dbReference type="Proteomes" id="UP000054630">
    <property type="component" value="Unassembled WGS sequence"/>
</dbReference>
<sequence>MESLQMKCFLDWKILSSVKSERKQQRPRMISKKRLWLATFLFSNQFSFGYLDKSNLNPF</sequence>
<evidence type="ECO:0000313" key="2">
    <source>
        <dbReference type="Proteomes" id="UP000054630"/>
    </source>
</evidence>
<gene>
    <name evidence="1" type="ORF">T07_8913</name>
</gene>
<keyword evidence="2" id="KW-1185">Reference proteome</keyword>
<proteinExistence type="predicted"/>
<comment type="caution">
    <text evidence="1">The sequence shown here is derived from an EMBL/GenBank/DDBJ whole genome shotgun (WGS) entry which is preliminary data.</text>
</comment>
<protein>
    <submittedName>
        <fullName evidence="1">Uncharacterized protein</fullName>
    </submittedName>
</protein>
<organism evidence="1 2">
    <name type="scientific">Trichinella nelsoni</name>
    <dbReference type="NCBI Taxonomy" id="6336"/>
    <lineage>
        <taxon>Eukaryota</taxon>
        <taxon>Metazoa</taxon>
        <taxon>Ecdysozoa</taxon>
        <taxon>Nematoda</taxon>
        <taxon>Enoplea</taxon>
        <taxon>Dorylaimia</taxon>
        <taxon>Trichinellida</taxon>
        <taxon>Trichinellidae</taxon>
        <taxon>Trichinella</taxon>
    </lineage>
</organism>
<dbReference type="AlphaFoldDB" id="A0A0V0S4R3"/>
<evidence type="ECO:0000313" key="1">
    <source>
        <dbReference type="EMBL" id="KRX21697.1"/>
    </source>
</evidence>
<reference evidence="1 2" key="1">
    <citation type="submission" date="2015-01" db="EMBL/GenBank/DDBJ databases">
        <title>Evolution of Trichinella species and genotypes.</title>
        <authorList>
            <person name="Korhonen P.K."/>
            <person name="Edoardo P."/>
            <person name="Giuseppe L.R."/>
            <person name="Gasser R.B."/>
        </authorList>
    </citation>
    <scope>NUCLEOTIDE SEQUENCE [LARGE SCALE GENOMIC DNA]</scope>
    <source>
        <strain evidence="1">ISS37</strain>
    </source>
</reference>